<comment type="caution">
    <text evidence="1">The sequence shown here is derived from an EMBL/GenBank/DDBJ whole genome shotgun (WGS) entry which is preliminary data.</text>
</comment>
<name>A0A8T0FB83_ARGBR</name>
<dbReference type="AlphaFoldDB" id="A0A8T0FB83"/>
<organism evidence="1 2">
    <name type="scientific">Argiope bruennichi</name>
    <name type="common">Wasp spider</name>
    <name type="synonym">Aranea bruennichi</name>
    <dbReference type="NCBI Taxonomy" id="94029"/>
    <lineage>
        <taxon>Eukaryota</taxon>
        <taxon>Metazoa</taxon>
        <taxon>Ecdysozoa</taxon>
        <taxon>Arthropoda</taxon>
        <taxon>Chelicerata</taxon>
        <taxon>Arachnida</taxon>
        <taxon>Araneae</taxon>
        <taxon>Araneomorphae</taxon>
        <taxon>Entelegynae</taxon>
        <taxon>Araneoidea</taxon>
        <taxon>Araneidae</taxon>
        <taxon>Argiope</taxon>
    </lineage>
</organism>
<sequence length="418" mass="49792">METELNYGLMLSLKEITLRRVVIILWSQTDILSSQDSSNINYQVENNIRKLELIPVLTEQMIYLMQHIESEILNWRIFHEHYLEMPEGFDARILQLLSWTVSGAVEYQKSAEDIIDHEIFDTTKNYKLACLYCLDNRIPILWEQLPEKSKRYFYEKDILQIQDGTVLHLEFYWPYILEEEEDNLSFIFEISIGNTISYKQYAFEYSASQGNKAAAEYFFRKLTEDEIEASLFRVCQFVVMKRTRYGLKKTDFPRVKISDTFCYFLSLLSVDRQMTIFKTFPRDVLICFLDWPRQNLFLDIAKLIWDYLTTIDYVFLLEDISMRIKSDYTLAKLFQEFFLLGSNDFRKYFVNQESEFASCFQALFKIRDSETIKLIFMNIDSEAKKKLACSERVFKLYEREVKKGDWYLVGLCLEGPGL</sequence>
<reference evidence="1" key="1">
    <citation type="journal article" date="2020" name="bioRxiv">
        <title>Chromosome-level reference genome of the European wasp spider Argiope bruennichi: a resource for studies on range expansion and evolutionary adaptation.</title>
        <authorList>
            <person name="Sheffer M.M."/>
            <person name="Hoppe A."/>
            <person name="Krehenwinkel H."/>
            <person name="Uhl G."/>
            <person name="Kuss A.W."/>
            <person name="Jensen L."/>
            <person name="Jensen C."/>
            <person name="Gillespie R.G."/>
            <person name="Hoff K.J."/>
            <person name="Prost S."/>
        </authorList>
    </citation>
    <scope>NUCLEOTIDE SEQUENCE</scope>
</reference>
<protein>
    <submittedName>
        <fullName evidence="1">Uncharacterized protein</fullName>
    </submittedName>
</protein>
<dbReference type="Proteomes" id="UP000807504">
    <property type="component" value="Unassembled WGS sequence"/>
</dbReference>
<evidence type="ECO:0000313" key="1">
    <source>
        <dbReference type="EMBL" id="KAF8787525.1"/>
    </source>
</evidence>
<accession>A0A8T0FB83</accession>
<proteinExistence type="predicted"/>
<evidence type="ECO:0000313" key="2">
    <source>
        <dbReference type="Proteomes" id="UP000807504"/>
    </source>
</evidence>
<gene>
    <name evidence="1" type="ORF">HNY73_009111</name>
</gene>
<reference evidence="1" key="2">
    <citation type="submission" date="2020-06" db="EMBL/GenBank/DDBJ databases">
        <authorList>
            <person name="Sheffer M."/>
        </authorList>
    </citation>
    <scope>NUCLEOTIDE SEQUENCE</scope>
</reference>
<keyword evidence="2" id="KW-1185">Reference proteome</keyword>
<dbReference type="EMBL" id="JABXBU010000015">
    <property type="protein sequence ID" value="KAF8787525.1"/>
    <property type="molecule type" value="Genomic_DNA"/>
</dbReference>